<evidence type="ECO:0000313" key="7">
    <source>
        <dbReference type="EMBL" id="MCF1715261.1"/>
    </source>
</evidence>
<keyword evidence="8" id="KW-1185">Reference proteome</keyword>
<dbReference type="Proteomes" id="UP001200145">
    <property type="component" value="Unassembled WGS sequence"/>
</dbReference>
<dbReference type="Gene3D" id="2.40.50.100">
    <property type="match status" value="1"/>
</dbReference>
<dbReference type="InterPro" id="IPR058982">
    <property type="entry name" value="Beta-barrel_AprE"/>
</dbReference>
<name>A0ABS9BI34_9BACT</name>
<dbReference type="InterPro" id="IPR058625">
    <property type="entry name" value="MdtA-like_BSH"/>
</dbReference>
<dbReference type="PANTHER" id="PTHR32347:SF23">
    <property type="entry name" value="BLL5650 PROTEIN"/>
    <property type="match status" value="1"/>
</dbReference>
<reference evidence="7 8" key="1">
    <citation type="submission" date="2022-01" db="EMBL/GenBank/DDBJ databases">
        <title>Flavihumibacter sp. nov., isolated from sediment of a river.</title>
        <authorList>
            <person name="Liu H."/>
        </authorList>
    </citation>
    <scope>NUCLEOTIDE SEQUENCE [LARGE SCALE GENOMIC DNA]</scope>
    <source>
        <strain evidence="7 8">RY-1</strain>
    </source>
</reference>
<evidence type="ECO:0000256" key="1">
    <source>
        <dbReference type="ARBA" id="ARBA00004196"/>
    </source>
</evidence>
<dbReference type="Pfam" id="PF26002">
    <property type="entry name" value="Beta-barrel_AprE"/>
    <property type="match status" value="1"/>
</dbReference>
<dbReference type="RefSeq" id="WP_234866217.1">
    <property type="nucleotide sequence ID" value="NZ_JAKEVY010000003.1"/>
</dbReference>
<evidence type="ECO:0000256" key="2">
    <source>
        <dbReference type="ARBA" id="ARBA00023054"/>
    </source>
</evidence>
<sequence>MNPSGSAIYRLILLLVILSIAILPFIKTTVSVTARGIVRPVDERTEVKPVLSGTIDSILVKEGETVQKGQLIAVLRNEITQPKQVQQDFEFSQRMLFIRDLERLTSSPDLKTLSLQSPLYRQQLNKVVYELERLEAAIRKVNREQEINQQLIKDKIIAPKEQFDKEIEAETLVATYNAFKNEQLSNWQLELQRYRQENAQYAVHKKQLETETNNHFIYAPVSGVVQNINTRYKGGFISSGETICLLSPIGGLVGECFVTAKDVGLLKVGLPARFQIDAFHYNYFGMLTGKVVYIADDFSIIENRPVFKVRCSFDTTRLVLKNGYSGELKKGLSFQSRFVVAERSLWQLLFDKVDDWLNPTAPVLSKSEREYEEKGKNKTTGYQ</sequence>
<comment type="subcellular location">
    <subcellularLocation>
        <location evidence="1">Cell envelope</location>
    </subcellularLocation>
</comment>
<dbReference type="PANTHER" id="PTHR32347">
    <property type="entry name" value="EFFLUX SYSTEM COMPONENT YKNX-RELATED"/>
    <property type="match status" value="1"/>
</dbReference>
<feature type="domain" description="Multidrug resistance protein MdtA-like barrel-sandwich hybrid" evidence="5">
    <location>
        <begin position="45"/>
        <end position="242"/>
    </location>
</feature>
<evidence type="ECO:0000259" key="6">
    <source>
        <dbReference type="Pfam" id="PF26002"/>
    </source>
</evidence>
<keyword evidence="2 3" id="KW-0175">Coiled coil</keyword>
<evidence type="ECO:0000259" key="5">
    <source>
        <dbReference type="Pfam" id="PF25917"/>
    </source>
</evidence>
<evidence type="ECO:0000256" key="3">
    <source>
        <dbReference type="SAM" id="Coils"/>
    </source>
</evidence>
<feature type="transmembrane region" description="Helical" evidence="4">
    <location>
        <begin position="7"/>
        <end position="26"/>
    </location>
</feature>
<keyword evidence="4" id="KW-0472">Membrane</keyword>
<keyword evidence="4" id="KW-1133">Transmembrane helix</keyword>
<dbReference type="Gene3D" id="2.40.30.170">
    <property type="match status" value="1"/>
</dbReference>
<feature type="domain" description="AprE-like beta-barrel" evidence="6">
    <location>
        <begin position="253"/>
        <end position="336"/>
    </location>
</feature>
<evidence type="ECO:0000313" key="8">
    <source>
        <dbReference type="Proteomes" id="UP001200145"/>
    </source>
</evidence>
<protein>
    <submittedName>
        <fullName evidence="7">HlyD family secretion protein</fullName>
    </submittedName>
</protein>
<dbReference type="InterPro" id="IPR050465">
    <property type="entry name" value="UPF0194_transport"/>
</dbReference>
<dbReference type="Pfam" id="PF25917">
    <property type="entry name" value="BSH_RND"/>
    <property type="match status" value="1"/>
</dbReference>
<comment type="caution">
    <text evidence="7">The sequence shown here is derived from an EMBL/GenBank/DDBJ whole genome shotgun (WGS) entry which is preliminary data.</text>
</comment>
<accession>A0ABS9BI34</accession>
<dbReference type="EMBL" id="JAKEVY010000003">
    <property type="protein sequence ID" value="MCF1715261.1"/>
    <property type="molecule type" value="Genomic_DNA"/>
</dbReference>
<organism evidence="7 8">
    <name type="scientific">Flavihumibacter fluminis</name>
    <dbReference type="NCBI Taxonomy" id="2909236"/>
    <lineage>
        <taxon>Bacteria</taxon>
        <taxon>Pseudomonadati</taxon>
        <taxon>Bacteroidota</taxon>
        <taxon>Chitinophagia</taxon>
        <taxon>Chitinophagales</taxon>
        <taxon>Chitinophagaceae</taxon>
        <taxon>Flavihumibacter</taxon>
    </lineage>
</organism>
<proteinExistence type="predicted"/>
<feature type="coiled-coil region" evidence="3">
    <location>
        <begin position="124"/>
        <end position="211"/>
    </location>
</feature>
<keyword evidence="4" id="KW-0812">Transmembrane</keyword>
<gene>
    <name evidence="7" type="ORF">L0U88_11545</name>
</gene>
<evidence type="ECO:0000256" key="4">
    <source>
        <dbReference type="SAM" id="Phobius"/>
    </source>
</evidence>